<dbReference type="Proteomes" id="UP000694864">
    <property type="component" value="Chromosome 15"/>
</dbReference>
<dbReference type="Pfam" id="PF07727">
    <property type="entry name" value="RVT_2"/>
    <property type="match status" value="1"/>
</dbReference>
<dbReference type="InterPro" id="IPR013103">
    <property type="entry name" value="RVT_2"/>
</dbReference>
<dbReference type="GeneID" id="109129165"/>
<organism evidence="2 3">
    <name type="scientific">Camelina sativa</name>
    <name type="common">False flax</name>
    <name type="synonym">Myagrum sativum</name>
    <dbReference type="NCBI Taxonomy" id="90675"/>
    <lineage>
        <taxon>Eukaryota</taxon>
        <taxon>Viridiplantae</taxon>
        <taxon>Streptophyta</taxon>
        <taxon>Embryophyta</taxon>
        <taxon>Tracheophyta</taxon>
        <taxon>Spermatophyta</taxon>
        <taxon>Magnoliopsida</taxon>
        <taxon>eudicotyledons</taxon>
        <taxon>Gunneridae</taxon>
        <taxon>Pentapetalae</taxon>
        <taxon>rosids</taxon>
        <taxon>malvids</taxon>
        <taxon>Brassicales</taxon>
        <taxon>Brassicaceae</taxon>
        <taxon>Camelineae</taxon>
        <taxon>Camelina</taxon>
    </lineage>
</organism>
<sequence length="190" mass="21561">MDVHNTFLHGDLTEEVYMKPPPGYFTNDEKKSLSDNSLFFFDKGGVRINILIYVDDMIVTSNSNEALTIFKGYLATCLKMKDLGPLKYLLGIEVSRSSQGFYLNQRKYALEIVADTGLLGCKPNAFPLEQNHNLALSKTPLLPAPEPYRRLLGRLIYLVATRPDLAYCVHFLAQFMKSPREAHWEAALRV</sequence>
<evidence type="ECO:0000313" key="3">
    <source>
        <dbReference type="RefSeq" id="XP_019092365.1"/>
    </source>
</evidence>
<gene>
    <name evidence="3" type="primary">LOC109129165</name>
</gene>
<feature type="domain" description="Reverse transcriptase Ty1/copia-type" evidence="1">
    <location>
        <begin position="37"/>
        <end position="129"/>
    </location>
</feature>
<dbReference type="RefSeq" id="XP_019092365.1">
    <property type="nucleotide sequence ID" value="XM_019236820.1"/>
</dbReference>
<evidence type="ECO:0000313" key="2">
    <source>
        <dbReference type="Proteomes" id="UP000694864"/>
    </source>
</evidence>
<accession>A0ABM1R027</accession>
<dbReference type="SUPFAM" id="SSF56672">
    <property type="entry name" value="DNA/RNA polymerases"/>
    <property type="match status" value="1"/>
</dbReference>
<reference evidence="2" key="1">
    <citation type="journal article" date="2014" name="Nat. Commun.">
        <title>The emerging biofuel crop Camelina sativa retains a highly undifferentiated hexaploid genome structure.</title>
        <authorList>
            <person name="Kagale S."/>
            <person name="Koh C."/>
            <person name="Nixon J."/>
            <person name="Bollina V."/>
            <person name="Clarke W.E."/>
            <person name="Tuteja R."/>
            <person name="Spillane C."/>
            <person name="Robinson S.J."/>
            <person name="Links M.G."/>
            <person name="Clarke C."/>
            <person name="Higgins E.E."/>
            <person name="Huebert T."/>
            <person name="Sharpe A.G."/>
            <person name="Parkin I.A."/>
        </authorList>
    </citation>
    <scope>NUCLEOTIDE SEQUENCE [LARGE SCALE GENOMIC DNA]</scope>
    <source>
        <strain evidence="2">cv. DH55</strain>
    </source>
</reference>
<dbReference type="PANTHER" id="PTHR11439">
    <property type="entry name" value="GAG-POL-RELATED RETROTRANSPOSON"/>
    <property type="match status" value="1"/>
</dbReference>
<evidence type="ECO:0000259" key="1">
    <source>
        <dbReference type="Pfam" id="PF07727"/>
    </source>
</evidence>
<proteinExistence type="predicted"/>
<keyword evidence="2" id="KW-1185">Reference proteome</keyword>
<reference evidence="3" key="2">
    <citation type="submission" date="2025-08" db="UniProtKB">
        <authorList>
            <consortium name="RefSeq"/>
        </authorList>
    </citation>
    <scope>IDENTIFICATION</scope>
    <source>
        <tissue evidence="3">Leaf</tissue>
    </source>
</reference>
<name>A0ABM1R027_CAMSA</name>
<dbReference type="InterPro" id="IPR043502">
    <property type="entry name" value="DNA/RNA_pol_sf"/>
</dbReference>
<dbReference type="PANTHER" id="PTHR11439:SF462">
    <property type="match status" value="1"/>
</dbReference>
<protein>
    <submittedName>
        <fullName evidence="3">Uncharacterized protein LOC109129165</fullName>
    </submittedName>
</protein>